<feature type="compositionally biased region" description="Basic and acidic residues" evidence="1">
    <location>
        <begin position="266"/>
        <end position="287"/>
    </location>
</feature>
<evidence type="ECO:0000256" key="1">
    <source>
        <dbReference type="SAM" id="MobiDB-lite"/>
    </source>
</evidence>
<name>A0A371CUA8_9APHY</name>
<evidence type="ECO:0000259" key="3">
    <source>
        <dbReference type="Pfam" id="PF08546"/>
    </source>
</evidence>
<dbReference type="InterPro" id="IPR008927">
    <property type="entry name" value="6-PGluconate_DH-like_C_sf"/>
</dbReference>
<dbReference type="Proteomes" id="UP000256964">
    <property type="component" value="Unassembled WGS sequence"/>
</dbReference>
<dbReference type="InterPro" id="IPR051402">
    <property type="entry name" value="KPR-Related"/>
</dbReference>
<reference evidence="4 5" key="1">
    <citation type="journal article" date="2018" name="Biotechnol. Biofuels">
        <title>Integrative visual omics of the white-rot fungus Polyporus brumalis exposes the biotechnological potential of its oxidative enzymes for delignifying raw plant biomass.</title>
        <authorList>
            <person name="Miyauchi S."/>
            <person name="Rancon A."/>
            <person name="Drula E."/>
            <person name="Hage H."/>
            <person name="Chaduli D."/>
            <person name="Favel A."/>
            <person name="Grisel S."/>
            <person name="Henrissat B."/>
            <person name="Herpoel-Gimbert I."/>
            <person name="Ruiz-Duenas F.J."/>
            <person name="Chevret D."/>
            <person name="Hainaut M."/>
            <person name="Lin J."/>
            <person name="Wang M."/>
            <person name="Pangilinan J."/>
            <person name="Lipzen A."/>
            <person name="Lesage-Meessen L."/>
            <person name="Navarro D."/>
            <person name="Riley R."/>
            <person name="Grigoriev I.V."/>
            <person name="Zhou S."/>
            <person name="Raouche S."/>
            <person name="Rosso M.N."/>
        </authorList>
    </citation>
    <scope>NUCLEOTIDE SEQUENCE [LARGE SCALE GENOMIC DNA]</scope>
    <source>
        <strain evidence="4 5">BRFM 1820</strain>
    </source>
</reference>
<keyword evidence="5" id="KW-1185">Reference proteome</keyword>
<dbReference type="Pfam" id="PF02558">
    <property type="entry name" value="ApbA"/>
    <property type="match status" value="1"/>
</dbReference>
<dbReference type="PANTHER" id="PTHR21708">
    <property type="entry name" value="PROBABLE 2-DEHYDROPANTOATE 2-REDUCTASE"/>
    <property type="match status" value="1"/>
</dbReference>
<dbReference type="InterPro" id="IPR013328">
    <property type="entry name" value="6PGD_dom2"/>
</dbReference>
<dbReference type="EMBL" id="KZ857458">
    <property type="protein sequence ID" value="RDX43859.1"/>
    <property type="molecule type" value="Genomic_DNA"/>
</dbReference>
<sequence length="419" mass="45955">MTSPLKDVLLIGYGAVGAIYSLILKRSSGARVTVVARSNFGAVNAHGLDIRSAKYGNIQGWRPDRLFPKLEHALDRPYTYVFLTTKAIPELQRTPALLAPLLSNPYANTHPQPTYVLMQNGLGVETELYDALKRLKPEEEPRIVSTAVWIGTNLVSQNHVEQNAVEHNDFDRVSMGIYRRTNLTATENTPAEAALLAELAGLLRAGGSQVTVVPEIQRVKFAKNMWNAVLGASAALARESLRAFFRPPECEPGYEPGSATQSEPRAQAESRDPQTETETESERRTADVPRASPALGQYTIPLLYDALQELSAVGQKLFASPENPDGPVEGIDPDVAYKTLLNTARIHARPDSKHLASMLVDVQAGRPLEVEHVVGEVVRMGRRVGVGMPRMETLYALLLVVQNQALRKYREGAGARPQL</sequence>
<dbReference type="PANTHER" id="PTHR21708:SF43">
    <property type="entry name" value="KETOPANTOATE REDUCTASE C-TERMINAL DOMAIN-CONTAINING PROTEIN"/>
    <property type="match status" value="1"/>
</dbReference>
<proteinExistence type="predicted"/>
<feature type="domain" description="Ketopantoate reductase N-terminal" evidence="2">
    <location>
        <begin position="8"/>
        <end position="164"/>
    </location>
</feature>
<evidence type="ECO:0000259" key="2">
    <source>
        <dbReference type="Pfam" id="PF02558"/>
    </source>
</evidence>
<dbReference type="STRING" id="139420.A0A371CUA8"/>
<gene>
    <name evidence="4" type="ORF">OH76DRAFT_1409652</name>
</gene>
<dbReference type="InterPro" id="IPR013752">
    <property type="entry name" value="KPA_reductase"/>
</dbReference>
<organism evidence="4 5">
    <name type="scientific">Lentinus brumalis</name>
    <dbReference type="NCBI Taxonomy" id="2498619"/>
    <lineage>
        <taxon>Eukaryota</taxon>
        <taxon>Fungi</taxon>
        <taxon>Dikarya</taxon>
        <taxon>Basidiomycota</taxon>
        <taxon>Agaricomycotina</taxon>
        <taxon>Agaricomycetes</taxon>
        <taxon>Polyporales</taxon>
        <taxon>Polyporaceae</taxon>
        <taxon>Lentinus</taxon>
    </lineage>
</organism>
<dbReference type="Gene3D" id="1.10.1040.10">
    <property type="entry name" value="N-(1-d-carboxylethyl)-l-norvaline Dehydrogenase, domain 2"/>
    <property type="match status" value="1"/>
</dbReference>
<feature type="region of interest" description="Disordered" evidence="1">
    <location>
        <begin position="247"/>
        <end position="291"/>
    </location>
</feature>
<dbReference type="GO" id="GO:0005737">
    <property type="term" value="C:cytoplasm"/>
    <property type="evidence" value="ECO:0007669"/>
    <property type="project" value="TreeGrafter"/>
</dbReference>
<dbReference type="Pfam" id="PF08546">
    <property type="entry name" value="ApbA_C"/>
    <property type="match status" value="1"/>
</dbReference>
<protein>
    <submittedName>
        <fullName evidence="4">6-phosphogluconate dehydrogenase C-terminal domain-like protein</fullName>
    </submittedName>
</protein>
<evidence type="ECO:0000313" key="4">
    <source>
        <dbReference type="EMBL" id="RDX43859.1"/>
    </source>
</evidence>
<evidence type="ECO:0000313" key="5">
    <source>
        <dbReference type="Proteomes" id="UP000256964"/>
    </source>
</evidence>
<dbReference type="AlphaFoldDB" id="A0A371CUA8"/>
<accession>A0A371CUA8</accession>
<dbReference type="OrthoDB" id="3609at2759"/>
<dbReference type="SUPFAM" id="SSF48179">
    <property type="entry name" value="6-phosphogluconate dehydrogenase C-terminal domain-like"/>
    <property type="match status" value="1"/>
</dbReference>
<dbReference type="Gene3D" id="3.40.50.720">
    <property type="entry name" value="NAD(P)-binding Rossmann-like Domain"/>
    <property type="match status" value="1"/>
</dbReference>
<dbReference type="InterPro" id="IPR013332">
    <property type="entry name" value="KPR_N"/>
</dbReference>
<feature type="domain" description="Ketopantoate reductase C-terminal" evidence="3">
    <location>
        <begin position="300"/>
        <end position="399"/>
    </location>
</feature>